<dbReference type="STRING" id="914234.M2R5C5"/>
<reference evidence="1 2" key="1">
    <citation type="journal article" date="2012" name="Proc. Natl. Acad. Sci. U.S.A.">
        <title>Comparative genomics of Ceriporiopsis subvermispora and Phanerochaete chrysosporium provide insight into selective ligninolysis.</title>
        <authorList>
            <person name="Fernandez-Fueyo E."/>
            <person name="Ruiz-Duenas F.J."/>
            <person name="Ferreira P."/>
            <person name="Floudas D."/>
            <person name="Hibbett D.S."/>
            <person name="Canessa P."/>
            <person name="Larrondo L.F."/>
            <person name="James T.Y."/>
            <person name="Seelenfreund D."/>
            <person name="Lobos S."/>
            <person name="Polanco R."/>
            <person name="Tello M."/>
            <person name="Honda Y."/>
            <person name="Watanabe T."/>
            <person name="Watanabe T."/>
            <person name="Ryu J.S."/>
            <person name="Kubicek C.P."/>
            <person name="Schmoll M."/>
            <person name="Gaskell J."/>
            <person name="Hammel K.E."/>
            <person name="St John F.J."/>
            <person name="Vanden Wymelenberg A."/>
            <person name="Sabat G."/>
            <person name="Splinter BonDurant S."/>
            <person name="Syed K."/>
            <person name="Yadav J.S."/>
            <person name="Doddapaneni H."/>
            <person name="Subramanian V."/>
            <person name="Lavin J.L."/>
            <person name="Oguiza J.A."/>
            <person name="Perez G."/>
            <person name="Pisabarro A.G."/>
            <person name="Ramirez L."/>
            <person name="Santoyo F."/>
            <person name="Master E."/>
            <person name="Coutinho P.M."/>
            <person name="Henrissat B."/>
            <person name="Lombard V."/>
            <person name="Magnuson J.K."/>
            <person name="Kuees U."/>
            <person name="Hori C."/>
            <person name="Igarashi K."/>
            <person name="Samejima M."/>
            <person name="Held B.W."/>
            <person name="Barry K.W."/>
            <person name="LaButti K.M."/>
            <person name="Lapidus A."/>
            <person name="Lindquist E.A."/>
            <person name="Lucas S.M."/>
            <person name="Riley R."/>
            <person name="Salamov A.A."/>
            <person name="Hoffmeister D."/>
            <person name="Schwenk D."/>
            <person name="Hadar Y."/>
            <person name="Yarden O."/>
            <person name="de Vries R.P."/>
            <person name="Wiebenga A."/>
            <person name="Stenlid J."/>
            <person name="Eastwood D."/>
            <person name="Grigoriev I.V."/>
            <person name="Berka R.M."/>
            <person name="Blanchette R.A."/>
            <person name="Kersten P."/>
            <person name="Martinez A.T."/>
            <person name="Vicuna R."/>
            <person name="Cullen D."/>
        </authorList>
    </citation>
    <scope>NUCLEOTIDE SEQUENCE [LARGE SCALE GENOMIC DNA]</scope>
    <source>
        <strain evidence="1 2">B</strain>
    </source>
</reference>
<dbReference type="Proteomes" id="UP000016930">
    <property type="component" value="Unassembled WGS sequence"/>
</dbReference>
<protein>
    <submittedName>
        <fullName evidence="1">Uncharacterized protein</fullName>
    </submittedName>
</protein>
<proteinExistence type="predicted"/>
<keyword evidence="2" id="KW-1185">Reference proteome</keyword>
<sequence length="109" mass="12375">MSSPRPLTVMQYVLPDLFKLCPLHLSISPHYLQATLESTAWINSFSIFTGTEFDFFIKGGANFSLRTLIPMPDTINFVPVSISSMYPSWWTRSPTNKTREVREARGSLS</sequence>
<name>M2R5C5_CERS8</name>
<evidence type="ECO:0000313" key="2">
    <source>
        <dbReference type="Proteomes" id="UP000016930"/>
    </source>
</evidence>
<dbReference type="HOGENOM" id="CLU_2183635_0_0_1"/>
<dbReference type="EMBL" id="KB445806">
    <property type="protein sequence ID" value="EMD33367.1"/>
    <property type="molecule type" value="Genomic_DNA"/>
</dbReference>
<dbReference type="AlphaFoldDB" id="M2R5C5"/>
<gene>
    <name evidence="1" type="ORF">CERSUDRAFT_160283</name>
</gene>
<accession>M2R5C5</accession>
<evidence type="ECO:0000313" key="1">
    <source>
        <dbReference type="EMBL" id="EMD33367.1"/>
    </source>
</evidence>
<organism evidence="1 2">
    <name type="scientific">Ceriporiopsis subvermispora (strain B)</name>
    <name type="common">White-rot fungus</name>
    <name type="synonym">Gelatoporia subvermispora</name>
    <dbReference type="NCBI Taxonomy" id="914234"/>
    <lineage>
        <taxon>Eukaryota</taxon>
        <taxon>Fungi</taxon>
        <taxon>Dikarya</taxon>
        <taxon>Basidiomycota</taxon>
        <taxon>Agaricomycotina</taxon>
        <taxon>Agaricomycetes</taxon>
        <taxon>Polyporales</taxon>
        <taxon>Gelatoporiaceae</taxon>
        <taxon>Gelatoporia</taxon>
    </lineage>
</organism>